<proteinExistence type="predicted"/>
<gene>
    <name evidence="1" type="ORF">ILYODFUR_033277</name>
</gene>
<evidence type="ECO:0000313" key="2">
    <source>
        <dbReference type="Proteomes" id="UP001482620"/>
    </source>
</evidence>
<sequence length="118" mass="13635">MTPFLEAGGRRRLRCWIRVRNQGSRRRQLNRLMLHLLQQQWRGQNFQISMGSDHRLLHLLLNPVIPGALLPTVREVHVRRKHSVRVCVEDPGMQTSMTVSATVLHSNLPRLTTILSTS</sequence>
<comment type="caution">
    <text evidence="1">The sequence shown here is derived from an EMBL/GenBank/DDBJ whole genome shotgun (WGS) entry which is preliminary data.</text>
</comment>
<protein>
    <submittedName>
        <fullName evidence="1">Uncharacterized protein</fullName>
    </submittedName>
</protein>
<reference evidence="1 2" key="1">
    <citation type="submission" date="2021-06" db="EMBL/GenBank/DDBJ databases">
        <authorList>
            <person name="Palmer J.M."/>
        </authorList>
    </citation>
    <scope>NUCLEOTIDE SEQUENCE [LARGE SCALE GENOMIC DNA]</scope>
    <source>
        <strain evidence="2">if_2019</strain>
        <tissue evidence="1">Muscle</tissue>
    </source>
</reference>
<accession>A0ABV0TGN9</accession>
<organism evidence="1 2">
    <name type="scientific">Ilyodon furcidens</name>
    <name type="common">goldbreast splitfin</name>
    <dbReference type="NCBI Taxonomy" id="33524"/>
    <lineage>
        <taxon>Eukaryota</taxon>
        <taxon>Metazoa</taxon>
        <taxon>Chordata</taxon>
        <taxon>Craniata</taxon>
        <taxon>Vertebrata</taxon>
        <taxon>Euteleostomi</taxon>
        <taxon>Actinopterygii</taxon>
        <taxon>Neopterygii</taxon>
        <taxon>Teleostei</taxon>
        <taxon>Neoteleostei</taxon>
        <taxon>Acanthomorphata</taxon>
        <taxon>Ovalentaria</taxon>
        <taxon>Atherinomorphae</taxon>
        <taxon>Cyprinodontiformes</taxon>
        <taxon>Goodeidae</taxon>
        <taxon>Ilyodon</taxon>
    </lineage>
</organism>
<dbReference type="EMBL" id="JAHRIQ010028792">
    <property type="protein sequence ID" value="MEQ2230828.1"/>
    <property type="molecule type" value="Genomic_DNA"/>
</dbReference>
<keyword evidence="2" id="KW-1185">Reference proteome</keyword>
<dbReference type="Proteomes" id="UP001482620">
    <property type="component" value="Unassembled WGS sequence"/>
</dbReference>
<name>A0ABV0TGN9_9TELE</name>
<evidence type="ECO:0000313" key="1">
    <source>
        <dbReference type="EMBL" id="MEQ2230828.1"/>
    </source>
</evidence>